<protein>
    <submittedName>
        <fullName evidence="10">Hemolysin activation/secretion protein</fullName>
    </submittedName>
</protein>
<keyword evidence="11" id="KW-1185">Reference proteome</keyword>
<dbReference type="GO" id="GO:0046819">
    <property type="term" value="P:protein secretion by the type V secretion system"/>
    <property type="evidence" value="ECO:0007669"/>
    <property type="project" value="TreeGrafter"/>
</dbReference>
<dbReference type="Proteomes" id="UP000322917">
    <property type="component" value="Unassembled WGS sequence"/>
</dbReference>
<evidence type="ECO:0000256" key="3">
    <source>
        <dbReference type="ARBA" id="ARBA00022448"/>
    </source>
</evidence>
<evidence type="ECO:0000313" key="10">
    <source>
        <dbReference type="EMBL" id="SHI91476.1"/>
    </source>
</evidence>
<dbReference type="Pfam" id="PF03865">
    <property type="entry name" value="ShlB"/>
    <property type="match status" value="1"/>
</dbReference>
<evidence type="ECO:0000259" key="9">
    <source>
        <dbReference type="PROSITE" id="PS51779"/>
    </source>
</evidence>
<keyword evidence="3" id="KW-0813">Transport</keyword>
<dbReference type="InterPro" id="IPR051544">
    <property type="entry name" value="TPS_OM_transporter"/>
</dbReference>
<dbReference type="AlphaFoldDB" id="A0A1M6F1E6"/>
<comment type="subcellular location">
    <subcellularLocation>
        <location evidence="1">Cell outer membrane</location>
    </subcellularLocation>
</comment>
<evidence type="ECO:0000256" key="7">
    <source>
        <dbReference type="ARBA" id="ARBA00023136"/>
    </source>
</evidence>
<dbReference type="Gene3D" id="2.40.160.50">
    <property type="entry name" value="membrane protein fhac: a member of the omp85/tpsb transporter family"/>
    <property type="match status" value="1"/>
</dbReference>
<proteinExistence type="inferred from homology"/>
<dbReference type="RefSeq" id="WP_223191655.1">
    <property type="nucleotide sequence ID" value="NZ_FQZD01000009.1"/>
</dbReference>
<dbReference type="PANTHER" id="PTHR34597">
    <property type="entry name" value="SLR1661 PROTEIN"/>
    <property type="match status" value="1"/>
</dbReference>
<reference evidence="10 11" key="1">
    <citation type="submission" date="2016-11" db="EMBL/GenBank/DDBJ databases">
        <authorList>
            <person name="Varghese N."/>
            <person name="Submissions S."/>
        </authorList>
    </citation>
    <scope>NUCLEOTIDE SEQUENCE [LARGE SCALE GENOMIC DNA]</scope>
    <source>
        <strain evidence="10 11">DSM 15287</strain>
    </source>
</reference>
<dbReference type="GO" id="GO:0008320">
    <property type="term" value="F:protein transmembrane transporter activity"/>
    <property type="evidence" value="ECO:0007669"/>
    <property type="project" value="TreeGrafter"/>
</dbReference>
<dbReference type="InterPro" id="IPR013686">
    <property type="entry name" value="Polypept-transport_assoc_ShlB"/>
</dbReference>
<sequence length="525" mass="57998">MAALITCGLISTGWFMTAGYAAPRAGDSQPVIVINQYFFSGQSLVPETELAALLKDSVGKPATFSDLERQADIVTRYLRSKGYFVAFAYIPAQDFVGGDIKIVIEPGHYDQVIINNKTEIREDAIRRELGGVTAGAVVEKKSLERAVWLIGDLAGAEAKTSLQAGSQPGTTTLTVNVTPEGKKTWGYVGVDNGGYRYTGRMEYTALVNQANPLREGDLLTLSGLYTGEGQSAGSLSYTTPVWDQGSRIGISYARSRYLLGDIYSDWDLTGTADVLSFSYQKNLQRSRNANWYAQLRFDSKRLHDKAFGMIDTRKDSHNWVAGINGDTLDTWQGGGANTYSLTYTGGDLRLHDPVEQVIDDTGLRTAGSFGKYNLNLTRLQQVRERLALYLTYSYQWADKNLDASEKMYLGGPYAVRAYPVGEASGDEGWLGSAELRWNLPNKEGAKDVWQLITFVDAGSVLLNKDPLPGVGDNRRSLSGMGVGVNWSRESNWAARLHYAWKLGSEEAQSDTDKSGRFWFQLYKFF</sequence>
<dbReference type="Gene3D" id="3.10.20.310">
    <property type="entry name" value="membrane protein fhac"/>
    <property type="match status" value="1"/>
</dbReference>
<accession>A0A1M6F1E6</accession>
<evidence type="ECO:0000256" key="2">
    <source>
        <dbReference type="ARBA" id="ARBA00009055"/>
    </source>
</evidence>
<dbReference type="GO" id="GO:0009279">
    <property type="term" value="C:cell outer membrane"/>
    <property type="evidence" value="ECO:0007669"/>
    <property type="project" value="UniProtKB-SubCell"/>
</dbReference>
<dbReference type="InterPro" id="IPR034746">
    <property type="entry name" value="POTRA"/>
</dbReference>
<gene>
    <name evidence="10" type="ORF">SAMN02745170_01330</name>
</gene>
<name>A0A1M6F1E6_9FIRM</name>
<keyword evidence="4" id="KW-1134">Transmembrane beta strand</keyword>
<dbReference type="PROSITE" id="PS51779">
    <property type="entry name" value="POTRA"/>
    <property type="match status" value="1"/>
</dbReference>
<evidence type="ECO:0000313" key="11">
    <source>
        <dbReference type="Proteomes" id="UP000322917"/>
    </source>
</evidence>
<keyword evidence="7" id="KW-0472">Membrane</keyword>
<dbReference type="InterPro" id="IPR005565">
    <property type="entry name" value="Hemolysn_activator_HlyB_C"/>
</dbReference>
<evidence type="ECO:0000256" key="8">
    <source>
        <dbReference type="ARBA" id="ARBA00023237"/>
    </source>
</evidence>
<feature type="domain" description="POTRA" evidence="9">
    <location>
        <begin position="32"/>
        <end position="107"/>
    </location>
</feature>
<organism evidence="10 11">
    <name type="scientific">Propionispora hippei DSM 15287</name>
    <dbReference type="NCBI Taxonomy" id="1123003"/>
    <lineage>
        <taxon>Bacteria</taxon>
        <taxon>Bacillati</taxon>
        <taxon>Bacillota</taxon>
        <taxon>Negativicutes</taxon>
        <taxon>Selenomonadales</taxon>
        <taxon>Sporomusaceae</taxon>
        <taxon>Propionispora</taxon>
    </lineage>
</organism>
<comment type="similarity">
    <text evidence="2">Belongs to the TPS (TC 1.B.20) family.</text>
</comment>
<evidence type="ECO:0000256" key="4">
    <source>
        <dbReference type="ARBA" id="ARBA00022452"/>
    </source>
</evidence>
<dbReference type="PANTHER" id="PTHR34597:SF1">
    <property type="entry name" value="HEME_HEMOPEXIN TRANSPORTER PROTEIN HUXB"/>
    <property type="match status" value="1"/>
</dbReference>
<dbReference type="Pfam" id="PF08479">
    <property type="entry name" value="POTRA_2"/>
    <property type="match status" value="1"/>
</dbReference>
<keyword evidence="6" id="KW-0653">Protein transport</keyword>
<evidence type="ECO:0000256" key="5">
    <source>
        <dbReference type="ARBA" id="ARBA00022692"/>
    </source>
</evidence>
<evidence type="ECO:0000256" key="6">
    <source>
        <dbReference type="ARBA" id="ARBA00022927"/>
    </source>
</evidence>
<dbReference type="GO" id="GO:0098046">
    <property type="term" value="C:type V protein secretion system complex"/>
    <property type="evidence" value="ECO:0007669"/>
    <property type="project" value="TreeGrafter"/>
</dbReference>
<evidence type="ECO:0000256" key="1">
    <source>
        <dbReference type="ARBA" id="ARBA00004442"/>
    </source>
</evidence>
<keyword evidence="5" id="KW-0812">Transmembrane</keyword>
<dbReference type="EMBL" id="FQZD01000009">
    <property type="protein sequence ID" value="SHI91476.1"/>
    <property type="molecule type" value="Genomic_DNA"/>
</dbReference>
<keyword evidence="8" id="KW-0998">Cell outer membrane</keyword>